<evidence type="ECO:0000256" key="14">
    <source>
        <dbReference type="ARBA" id="ARBA00042773"/>
    </source>
</evidence>
<dbReference type="Proteomes" id="UP000327179">
    <property type="component" value="Chromosome"/>
</dbReference>
<dbReference type="InterPro" id="IPR025110">
    <property type="entry name" value="AMP-bd_C"/>
</dbReference>
<dbReference type="GO" id="GO:0005524">
    <property type="term" value="F:ATP binding"/>
    <property type="evidence" value="ECO:0007669"/>
    <property type="project" value="UniProtKB-KW"/>
</dbReference>
<dbReference type="Gene3D" id="2.30.38.10">
    <property type="entry name" value="Luciferase, Domain 3"/>
    <property type="match status" value="1"/>
</dbReference>
<dbReference type="FunFam" id="3.40.50.12780:FF:000003">
    <property type="entry name" value="Long-chain-fatty-acid--CoA ligase FadD"/>
    <property type="match status" value="1"/>
</dbReference>
<accession>A0A5J6QSG4</accession>
<sequence length="568" mass="62217">MTENFWKDKYPAGVPAEINADQYPNVQAVLKESCQRFADKPAFSNLGKTLTYGELYELSGAFAAYLQNHTDLKPGDRIAVQLPNILQYPVVVFGAMRAGLIVVNTNPLYTAREMEHQFNDAGAKALVCLANMAHLAEEVLPRTGVKHVIVTEVGDLLPAFKRLLVNAVIKHVKKMVPPFSLPQAVKLNDALAKGRGRAVREVSPQSGDIAVLQYTGGTTGVAKGAMLTHRNLIANMLQCKALMGANLNDGCEILITPLPLYHIYAFTFHCMAMMLTGNHNILISNPRDLPAMTRELSKYRFTGFVGLNTLFVALCNNEDFRKLDFSALKLTLSGGMALQLATAERWKQVTGCAISEGYGMTETSPVVSVNPFQSIQIGTIGIPVPSTQCKVVDEEGKDVGLGAPGELCVKGPQVMKGYWQRQEATDEILDADGWLKTGDIAVIQDDGFMRIVDRKKDMILVSGFNVYPNELEDVLATLPGVLQCAAIGVPDEKSGEAIKMFVVAKPGVSLTKEQVLEHMRSNVTGYKVPRAIEFREALPTTNVGKILRRELRDEELKKLKAKQEKAQA</sequence>
<dbReference type="EMBL" id="CP043311">
    <property type="protein sequence ID" value="QEY64321.1"/>
    <property type="molecule type" value="Genomic_DNA"/>
</dbReference>
<keyword evidence="8" id="KW-0067">ATP-binding</keyword>
<evidence type="ECO:0000256" key="1">
    <source>
        <dbReference type="ARBA" id="ARBA00001946"/>
    </source>
</evidence>
<dbReference type="Gene3D" id="3.30.300.30">
    <property type="match status" value="1"/>
</dbReference>
<reference evidence="17 18" key="1">
    <citation type="submission" date="2019-08" db="EMBL/GenBank/DDBJ databases">
        <title>Whole-genome Sequencing of e-waste polymer degrading bacterium Pseudomonas sp. strain PE08.</title>
        <authorList>
            <person name="Kirdat K."/>
            <person name="Debbarma P."/>
            <person name="Narawade N."/>
            <person name="Suyal D."/>
            <person name="Thorat V."/>
            <person name="Shouche Y."/>
            <person name="Goel R."/>
            <person name="Yadav A."/>
        </authorList>
    </citation>
    <scope>NUCLEOTIDE SEQUENCE [LARGE SCALE GENOMIC DNA]</scope>
    <source>
        <strain evidence="17 18">PE08</strain>
    </source>
</reference>
<comment type="cofactor">
    <cofactor evidence="1">
        <name>Mg(2+)</name>
        <dbReference type="ChEBI" id="CHEBI:18420"/>
    </cofactor>
</comment>
<dbReference type="Pfam" id="PF13193">
    <property type="entry name" value="AMP-binding_C"/>
    <property type="match status" value="1"/>
</dbReference>
<name>A0A5J6QSG4_9GAMM</name>
<comment type="subcellular location">
    <subcellularLocation>
        <location evidence="2">Membrane</location>
        <topology evidence="2">Peripheral membrane protein</topology>
    </subcellularLocation>
</comment>
<keyword evidence="7" id="KW-0276">Fatty acid metabolism</keyword>
<proteinExistence type="inferred from homology"/>
<keyword evidence="6" id="KW-0547">Nucleotide-binding</keyword>
<keyword evidence="9" id="KW-0460">Magnesium</keyword>
<keyword evidence="10" id="KW-0443">Lipid metabolism</keyword>
<dbReference type="FunFam" id="3.30.300.30:FF:000006">
    <property type="entry name" value="Long-chain-fatty-acid--CoA ligase FadD"/>
    <property type="match status" value="1"/>
</dbReference>
<dbReference type="InterPro" id="IPR050237">
    <property type="entry name" value="ATP-dep_AMP-bd_enzyme"/>
</dbReference>
<evidence type="ECO:0000256" key="7">
    <source>
        <dbReference type="ARBA" id="ARBA00022832"/>
    </source>
</evidence>
<dbReference type="InterPro" id="IPR000873">
    <property type="entry name" value="AMP-dep_synth/lig_dom"/>
</dbReference>
<dbReference type="NCBIfam" id="NF004229">
    <property type="entry name" value="PRK05677.1"/>
    <property type="match status" value="1"/>
</dbReference>
<evidence type="ECO:0000313" key="18">
    <source>
        <dbReference type="Proteomes" id="UP000327179"/>
    </source>
</evidence>
<dbReference type="AlphaFoldDB" id="A0A5J6QSG4"/>
<dbReference type="InterPro" id="IPR020845">
    <property type="entry name" value="AMP-binding_CS"/>
</dbReference>
<evidence type="ECO:0000259" key="15">
    <source>
        <dbReference type="Pfam" id="PF00501"/>
    </source>
</evidence>
<evidence type="ECO:0000256" key="12">
    <source>
        <dbReference type="ARBA" id="ARBA00026121"/>
    </source>
</evidence>
<dbReference type="InterPro" id="IPR045851">
    <property type="entry name" value="AMP-bd_C_sf"/>
</dbReference>
<dbReference type="SUPFAM" id="SSF56801">
    <property type="entry name" value="Acetyl-CoA synthetase-like"/>
    <property type="match status" value="1"/>
</dbReference>
<evidence type="ECO:0000256" key="13">
    <source>
        <dbReference type="ARBA" id="ARBA00039545"/>
    </source>
</evidence>
<evidence type="ECO:0000256" key="3">
    <source>
        <dbReference type="ARBA" id="ARBA00005005"/>
    </source>
</evidence>
<dbReference type="EC" id="6.2.1.3" evidence="12"/>
<dbReference type="PANTHER" id="PTHR43767:SF8">
    <property type="entry name" value="LONG-CHAIN-FATTY-ACID--COA LIGASE"/>
    <property type="match status" value="1"/>
</dbReference>
<dbReference type="CDD" id="cd05936">
    <property type="entry name" value="FC-FACS_FadD_like"/>
    <property type="match status" value="1"/>
</dbReference>
<evidence type="ECO:0000256" key="9">
    <source>
        <dbReference type="ARBA" id="ARBA00022842"/>
    </source>
</evidence>
<keyword evidence="5 17" id="KW-0436">Ligase</keyword>
<feature type="domain" description="AMP-dependent synthetase/ligase" evidence="15">
    <location>
        <begin position="31"/>
        <end position="419"/>
    </location>
</feature>
<dbReference type="PANTHER" id="PTHR43767">
    <property type="entry name" value="LONG-CHAIN-FATTY-ACID--COA LIGASE"/>
    <property type="match status" value="1"/>
</dbReference>
<dbReference type="GO" id="GO:0016020">
    <property type="term" value="C:membrane"/>
    <property type="evidence" value="ECO:0007669"/>
    <property type="project" value="UniProtKB-SubCell"/>
</dbReference>
<dbReference type="PROSITE" id="PS00455">
    <property type="entry name" value="AMP_BINDING"/>
    <property type="match status" value="1"/>
</dbReference>
<dbReference type="KEGG" id="plal:FXN65_20505"/>
<keyword evidence="11" id="KW-0472">Membrane</keyword>
<comment type="pathway">
    <text evidence="3">Lipid metabolism; fatty acid beta-oxidation.</text>
</comment>
<evidence type="ECO:0000259" key="16">
    <source>
        <dbReference type="Pfam" id="PF13193"/>
    </source>
</evidence>
<feature type="domain" description="AMP-binding enzyme C-terminal" evidence="16">
    <location>
        <begin position="470"/>
        <end position="545"/>
    </location>
</feature>
<evidence type="ECO:0000256" key="2">
    <source>
        <dbReference type="ARBA" id="ARBA00004170"/>
    </source>
</evidence>
<keyword evidence="18" id="KW-1185">Reference proteome</keyword>
<dbReference type="GO" id="GO:0004467">
    <property type="term" value="F:long-chain fatty acid-CoA ligase activity"/>
    <property type="evidence" value="ECO:0007669"/>
    <property type="project" value="UniProtKB-EC"/>
</dbReference>
<dbReference type="Pfam" id="PF00501">
    <property type="entry name" value="AMP-binding"/>
    <property type="match status" value="1"/>
</dbReference>
<comment type="similarity">
    <text evidence="4">Belongs to the ATP-dependent AMP-binding enzyme family.</text>
</comment>
<evidence type="ECO:0000256" key="8">
    <source>
        <dbReference type="ARBA" id="ARBA00022840"/>
    </source>
</evidence>
<evidence type="ECO:0000256" key="6">
    <source>
        <dbReference type="ARBA" id="ARBA00022741"/>
    </source>
</evidence>
<evidence type="ECO:0000313" key="17">
    <source>
        <dbReference type="EMBL" id="QEY64321.1"/>
    </source>
</evidence>
<protein>
    <recommendedName>
        <fullName evidence="13">Long-chain-fatty-acid--CoA ligase</fullName>
        <ecNumber evidence="12">6.2.1.3</ecNumber>
    </recommendedName>
    <alternativeName>
        <fullName evidence="14">Long-chain acyl-CoA synthetase</fullName>
    </alternativeName>
</protein>
<evidence type="ECO:0000256" key="11">
    <source>
        <dbReference type="ARBA" id="ARBA00023136"/>
    </source>
</evidence>
<evidence type="ECO:0000256" key="5">
    <source>
        <dbReference type="ARBA" id="ARBA00022598"/>
    </source>
</evidence>
<dbReference type="RefSeq" id="WP_151135850.1">
    <property type="nucleotide sequence ID" value="NZ_CP043311.1"/>
</dbReference>
<dbReference type="Gene3D" id="3.40.50.980">
    <property type="match status" value="2"/>
</dbReference>
<gene>
    <name evidence="17" type="ORF">FXN65_20505</name>
</gene>
<evidence type="ECO:0000256" key="10">
    <source>
        <dbReference type="ARBA" id="ARBA00023098"/>
    </source>
</evidence>
<evidence type="ECO:0000256" key="4">
    <source>
        <dbReference type="ARBA" id="ARBA00006432"/>
    </source>
</evidence>
<organism evidence="17 18">
    <name type="scientific">Metapseudomonas lalkuanensis</name>
    <dbReference type="NCBI Taxonomy" id="2604832"/>
    <lineage>
        <taxon>Bacteria</taxon>
        <taxon>Pseudomonadati</taxon>
        <taxon>Pseudomonadota</taxon>
        <taxon>Gammaproteobacteria</taxon>
        <taxon>Pseudomonadales</taxon>
        <taxon>Pseudomonadaceae</taxon>
        <taxon>Metapseudomonas</taxon>
    </lineage>
</organism>